<organism evidence="1 2">
    <name type="scientific">Linnemannia schmuckeri</name>
    <dbReference type="NCBI Taxonomy" id="64567"/>
    <lineage>
        <taxon>Eukaryota</taxon>
        <taxon>Fungi</taxon>
        <taxon>Fungi incertae sedis</taxon>
        <taxon>Mucoromycota</taxon>
        <taxon>Mortierellomycotina</taxon>
        <taxon>Mortierellomycetes</taxon>
        <taxon>Mortierellales</taxon>
        <taxon>Mortierellaceae</taxon>
        <taxon>Linnemannia</taxon>
    </lineage>
</organism>
<name>A0A9P5RNT6_9FUNG</name>
<keyword evidence="2" id="KW-1185">Reference proteome</keyword>
<reference evidence="1" key="1">
    <citation type="journal article" date="2020" name="Fungal Divers.">
        <title>Resolving the Mortierellaceae phylogeny through synthesis of multi-gene phylogenetics and phylogenomics.</title>
        <authorList>
            <person name="Vandepol N."/>
            <person name="Liber J."/>
            <person name="Desiro A."/>
            <person name="Na H."/>
            <person name="Kennedy M."/>
            <person name="Barry K."/>
            <person name="Grigoriev I.V."/>
            <person name="Miller A.N."/>
            <person name="O'Donnell K."/>
            <person name="Stajich J.E."/>
            <person name="Bonito G."/>
        </authorList>
    </citation>
    <scope>NUCLEOTIDE SEQUENCE</scope>
    <source>
        <strain evidence="1">NRRL 6426</strain>
    </source>
</reference>
<dbReference type="PANTHER" id="PTHR38926:SF72">
    <property type="entry name" value="IM:7136021-RELATED"/>
    <property type="match status" value="1"/>
</dbReference>
<evidence type="ECO:0000313" key="2">
    <source>
        <dbReference type="Proteomes" id="UP000748756"/>
    </source>
</evidence>
<dbReference type="EMBL" id="JAAAUQ010001477">
    <property type="protein sequence ID" value="KAF9138364.1"/>
    <property type="molecule type" value="Genomic_DNA"/>
</dbReference>
<dbReference type="Gene3D" id="3.80.10.10">
    <property type="entry name" value="Ribonuclease Inhibitor"/>
    <property type="match status" value="2"/>
</dbReference>
<evidence type="ECO:0008006" key="3">
    <source>
        <dbReference type="Google" id="ProtNLM"/>
    </source>
</evidence>
<dbReference type="InterPro" id="IPR032675">
    <property type="entry name" value="LRR_dom_sf"/>
</dbReference>
<dbReference type="SUPFAM" id="SSF52047">
    <property type="entry name" value="RNI-like"/>
    <property type="match status" value="1"/>
</dbReference>
<evidence type="ECO:0000313" key="1">
    <source>
        <dbReference type="EMBL" id="KAF9138364.1"/>
    </source>
</evidence>
<protein>
    <recommendedName>
        <fullName evidence="3">F-box domain-containing protein</fullName>
    </recommendedName>
</protein>
<dbReference type="AlphaFoldDB" id="A0A9P5RNT6"/>
<dbReference type="OrthoDB" id="2338606at2759"/>
<gene>
    <name evidence="1" type="ORF">BG015_002402</name>
</gene>
<proteinExistence type="predicted"/>
<dbReference type="Proteomes" id="UP000748756">
    <property type="component" value="Unassembled WGS sequence"/>
</dbReference>
<comment type="caution">
    <text evidence="1">The sequence shown here is derived from an EMBL/GenBank/DDBJ whole genome shotgun (WGS) entry which is preliminary data.</text>
</comment>
<accession>A0A9P5RNT6</accession>
<sequence length="529" mass="60563">LTLTSTLFSSSTPIKVNNNNNNTDNHNSGMHPLLLPELLGLISGYLALKEQQRCIQVCWTWNGFFAPLVWKSCTIDYERHTKQSPIPVSALHTYAQHMRTLAFQGFVSIDHFAIPCTRLEHLKVVDGSRLDFQGFSADIADKVWASLAKIVKMNPELTTVEIADVDSEPADVFWKALADHPGIRRLSFEHVRIDDEQLKDFWRVCSEVEVLTLRRCRISTGRANKAVDNMPTTFRRLQKLSIENLTQPLPQTQMEFLRHCPQLSSFHWRGGIIHGMARDTLLSVLGSGRLPNLDSMDIIGMNLTDLDTEHIVQCMSRVRKLTFYQTNFGPSSLRSLEPHFKSIEELNLLQCPLVTSADVALLLRYCPLLQVFKAEVIASDDIRDGEVWPCYEYLHTLVLYFNLTLADRLADCQRTFSLLSKLKALRRLNISRYRTPHGRPIVRNLKNGLQLRLDYGLGKLETLRHLEALYFEGITQDMTMTDAHWMEEHWKALRVARGTFNNKNVILNKEIGTFFKDIFSGHVPLPPSH</sequence>
<dbReference type="PANTHER" id="PTHR38926">
    <property type="entry name" value="F-BOX DOMAIN CONTAINING PROTEIN, EXPRESSED"/>
    <property type="match status" value="1"/>
</dbReference>
<feature type="non-terminal residue" evidence="1">
    <location>
        <position position="1"/>
    </location>
</feature>